<dbReference type="Pfam" id="PF02096">
    <property type="entry name" value="60KD_IMP"/>
    <property type="match status" value="1"/>
</dbReference>
<protein>
    <recommendedName>
        <fullName evidence="3 13">Membrane protein insertase YidC</fullName>
    </recommendedName>
    <alternativeName>
        <fullName evidence="12 13">Foldase YidC</fullName>
    </alternativeName>
    <alternativeName>
        <fullName evidence="11 13">Membrane integrase YidC</fullName>
    </alternativeName>
    <alternativeName>
        <fullName evidence="13">Membrane protein YidC</fullName>
    </alternativeName>
</protein>
<evidence type="ECO:0000256" key="8">
    <source>
        <dbReference type="ARBA" id="ARBA00022989"/>
    </source>
</evidence>
<evidence type="ECO:0000256" key="12">
    <source>
        <dbReference type="ARBA" id="ARBA00033342"/>
    </source>
</evidence>
<dbReference type="InterPro" id="IPR047196">
    <property type="entry name" value="YidC_ALB_C"/>
</dbReference>
<evidence type="ECO:0000259" key="15">
    <source>
        <dbReference type="Pfam" id="PF14849"/>
    </source>
</evidence>
<dbReference type="PRINTS" id="PR00701">
    <property type="entry name" value="60KDINNERMP"/>
</dbReference>
<keyword evidence="6 13" id="KW-0812">Transmembrane</keyword>
<keyword evidence="9 13" id="KW-0472">Membrane</keyword>
<dbReference type="PANTHER" id="PTHR12428:SF65">
    <property type="entry name" value="CYTOCHROME C OXIDASE ASSEMBLY PROTEIN COX18, MITOCHONDRIAL"/>
    <property type="match status" value="1"/>
</dbReference>
<evidence type="ECO:0000256" key="7">
    <source>
        <dbReference type="ARBA" id="ARBA00022927"/>
    </source>
</evidence>
<dbReference type="RefSeq" id="WP_379978696.1">
    <property type="nucleotide sequence ID" value="NZ_JBHSFV010000006.1"/>
</dbReference>
<keyword evidence="7 13" id="KW-0653">Protein transport</keyword>
<keyword evidence="10 13" id="KW-0143">Chaperone</keyword>
<accession>A0ABV9HWB3</accession>
<keyword evidence="8 13" id="KW-1133">Transmembrane helix</keyword>
<feature type="transmembrane region" description="Helical" evidence="13">
    <location>
        <begin position="565"/>
        <end position="585"/>
    </location>
</feature>
<evidence type="ECO:0000259" key="14">
    <source>
        <dbReference type="Pfam" id="PF02096"/>
    </source>
</evidence>
<gene>
    <name evidence="13 16" type="primary">yidC</name>
    <name evidence="16" type="ORF">ACFO3O_11010</name>
</gene>
<evidence type="ECO:0000313" key="16">
    <source>
        <dbReference type="EMBL" id="MFC4634439.1"/>
    </source>
</evidence>
<proteinExistence type="inferred from homology"/>
<evidence type="ECO:0000256" key="6">
    <source>
        <dbReference type="ARBA" id="ARBA00022692"/>
    </source>
</evidence>
<feature type="transmembrane region" description="Helical" evidence="13">
    <location>
        <begin position="501"/>
        <end position="519"/>
    </location>
</feature>
<dbReference type="InterPro" id="IPR028055">
    <property type="entry name" value="YidC/Oxa/ALB_C"/>
</dbReference>
<dbReference type="EMBL" id="JBHSFV010000006">
    <property type="protein sequence ID" value="MFC4634439.1"/>
    <property type="molecule type" value="Genomic_DNA"/>
</dbReference>
<dbReference type="CDD" id="cd20070">
    <property type="entry name" value="5TM_YidC_Alb3"/>
    <property type="match status" value="1"/>
</dbReference>
<feature type="domain" description="Membrane insertase YidC N-terminal" evidence="15">
    <location>
        <begin position="96"/>
        <end position="366"/>
    </location>
</feature>
<evidence type="ECO:0000256" key="9">
    <source>
        <dbReference type="ARBA" id="ARBA00023136"/>
    </source>
</evidence>
<keyword evidence="4 13" id="KW-0813">Transport</keyword>
<dbReference type="Proteomes" id="UP001596043">
    <property type="component" value="Unassembled WGS sequence"/>
</dbReference>
<evidence type="ECO:0000256" key="1">
    <source>
        <dbReference type="ARBA" id="ARBA00004429"/>
    </source>
</evidence>
<keyword evidence="5 13" id="KW-1003">Cell membrane</keyword>
<dbReference type="NCBIfam" id="NF002359">
    <property type="entry name" value="PRK01318.2-6"/>
    <property type="match status" value="1"/>
</dbReference>
<dbReference type="Gene3D" id="2.70.98.90">
    <property type="match status" value="1"/>
</dbReference>
<dbReference type="PANTHER" id="PTHR12428">
    <property type="entry name" value="OXA1"/>
    <property type="match status" value="1"/>
</dbReference>
<keyword evidence="17" id="KW-1185">Reference proteome</keyword>
<comment type="function">
    <text evidence="13">Required for the insertion and/or proper folding and/or complex formation of integral membrane proteins into the membrane. Involved in integration of membrane proteins that insert both dependently and independently of the Sec translocase complex, as well as at least some lipoproteins. Aids folding of multispanning membrane proteins.</text>
</comment>
<dbReference type="NCBIfam" id="TIGR03592">
    <property type="entry name" value="yidC_oxa1_cterm"/>
    <property type="match status" value="1"/>
</dbReference>
<dbReference type="NCBIfam" id="NF002356">
    <property type="entry name" value="PRK01318.2-3"/>
    <property type="match status" value="1"/>
</dbReference>
<feature type="transmembrane region" description="Helical" evidence="13">
    <location>
        <begin position="436"/>
        <end position="462"/>
    </location>
</feature>
<feature type="transmembrane region" description="Helical" evidence="13">
    <location>
        <begin position="7"/>
        <end position="24"/>
    </location>
</feature>
<dbReference type="InterPro" id="IPR019998">
    <property type="entry name" value="Membr_insert_YidC"/>
</dbReference>
<feature type="transmembrane region" description="Helical" evidence="13">
    <location>
        <begin position="540"/>
        <end position="559"/>
    </location>
</feature>
<sequence length="628" mass="71292">MKKFDSTSVIGMLLMGAIILYIMYTRPTPEEIQAKEEAKQEQVQEVPTPASSTVATQEFTNTVSPSDSLGRSALQNRLGAFAYSGTLPTAREDVTVIKNDVLELEVSNKGGHIVKATLLNYKTFDSIPVYLIKDGNSQFNISFSTTDNRNLNTKDLFFEPALSKNGDNEVLTMRLKVSPTEYLEYRYELKQGDYMLDFGLQTQGLARVINTGAPMRLQWDFQGIRHAKSIEYENRYTRLTYEYDDGKTDKLGQVGDDDEIRKDLTWMNYRQHFFSSMLLTDTPFAEAKLYSNDLLKKATDADLETAFTKEYKADLLLAPKNGELDYAMNMYYGPTDYKILKEYDRNLGEAMPLGWGIFGFLNKYLVIPFFGFLTGFLPAGIAIIIMTIAIKLLLSPVQYKQYVSQAKMKVLKPEIAAISEKYKDNAMKKQKETMALYSKAGASPAAGCLPALLQIPVFYALFTFFPSAFELRGKSFLWANDLSSYDEIAKLPFKIPFYGDHVSLFPILAAVTIFFSMRLTTGNQAMQQPTQEGMPDMGKMMKYMMYFSPLLMLFFFNNYASGLSLYYFISNLITIGIILVIKKYIIDEDKIKAKIEVKKAAPKKQGRFQKKMAEIMEQAEKQKNAKGK</sequence>
<comment type="subcellular location">
    <subcellularLocation>
        <location evidence="1">Cell inner membrane</location>
        <topology evidence="1">Multi-pass membrane protein</topology>
    </subcellularLocation>
    <subcellularLocation>
        <location evidence="13">Cell membrane</location>
        <topology evidence="13">Multi-pass membrane protein</topology>
    </subcellularLocation>
</comment>
<dbReference type="InterPro" id="IPR001708">
    <property type="entry name" value="YidC/ALB3/OXA1/COX18"/>
</dbReference>
<dbReference type="InterPro" id="IPR038221">
    <property type="entry name" value="YidC_periplasmic_sf"/>
</dbReference>
<evidence type="ECO:0000256" key="10">
    <source>
        <dbReference type="ARBA" id="ARBA00023186"/>
    </source>
</evidence>
<dbReference type="Pfam" id="PF14849">
    <property type="entry name" value="YidC_periplas"/>
    <property type="match status" value="1"/>
</dbReference>
<organism evidence="16 17">
    <name type="scientific">Dokdonia ponticola</name>
    <dbReference type="NCBI Taxonomy" id="2041041"/>
    <lineage>
        <taxon>Bacteria</taxon>
        <taxon>Pseudomonadati</taxon>
        <taxon>Bacteroidota</taxon>
        <taxon>Flavobacteriia</taxon>
        <taxon>Flavobacteriales</taxon>
        <taxon>Flavobacteriaceae</taxon>
        <taxon>Dokdonia</taxon>
    </lineage>
</organism>
<name>A0ABV9HWB3_9FLAO</name>
<reference evidence="17" key="1">
    <citation type="journal article" date="2019" name="Int. J. Syst. Evol. Microbiol.">
        <title>The Global Catalogue of Microorganisms (GCM) 10K type strain sequencing project: providing services to taxonomists for standard genome sequencing and annotation.</title>
        <authorList>
            <consortium name="The Broad Institute Genomics Platform"/>
            <consortium name="The Broad Institute Genome Sequencing Center for Infectious Disease"/>
            <person name="Wu L."/>
            <person name="Ma J."/>
        </authorList>
    </citation>
    <scope>NUCLEOTIDE SEQUENCE [LARGE SCALE GENOMIC DNA]</scope>
    <source>
        <strain evidence="17">YJ-61-S</strain>
    </source>
</reference>
<dbReference type="InterPro" id="IPR028053">
    <property type="entry name" value="Membr_insert_YidC_N"/>
</dbReference>
<dbReference type="CDD" id="cd19961">
    <property type="entry name" value="EcYidC-like_peri"/>
    <property type="match status" value="1"/>
</dbReference>
<evidence type="ECO:0000313" key="17">
    <source>
        <dbReference type="Proteomes" id="UP001596043"/>
    </source>
</evidence>
<evidence type="ECO:0000256" key="11">
    <source>
        <dbReference type="ARBA" id="ARBA00033245"/>
    </source>
</evidence>
<evidence type="ECO:0000256" key="5">
    <source>
        <dbReference type="ARBA" id="ARBA00022475"/>
    </source>
</evidence>
<evidence type="ECO:0000256" key="3">
    <source>
        <dbReference type="ARBA" id="ARBA00015325"/>
    </source>
</evidence>
<feature type="transmembrane region" description="Helical" evidence="13">
    <location>
        <begin position="369"/>
        <end position="394"/>
    </location>
</feature>
<comment type="caution">
    <text evidence="16">The sequence shown here is derived from an EMBL/GenBank/DDBJ whole genome shotgun (WGS) entry which is preliminary data.</text>
</comment>
<feature type="domain" description="Membrane insertase YidC/Oxa/ALB C-terminal" evidence="14">
    <location>
        <begin position="380"/>
        <end position="583"/>
    </location>
</feature>
<comment type="similarity">
    <text evidence="2 13">Belongs to the OXA1/ALB3/YidC family. Type 1 subfamily.</text>
</comment>
<comment type="subunit">
    <text evidence="13">Interacts with the Sec translocase complex via SecD. Specifically interacts with transmembrane segments of nascent integral membrane proteins during membrane integration.</text>
</comment>
<evidence type="ECO:0000256" key="4">
    <source>
        <dbReference type="ARBA" id="ARBA00022448"/>
    </source>
</evidence>
<dbReference type="NCBIfam" id="TIGR03593">
    <property type="entry name" value="yidC_nterm"/>
    <property type="match status" value="1"/>
</dbReference>
<evidence type="ECO:0000256" key="13">
    <source>
        <dbReference type="HAMAP-Rule" id="MF_01810"/>
    </source>
</evidence>
<dbReference type="HAMAP" id="MF_01810">
    <property type="entry name" value="YidC_type1"/>
    <property type="match status" value="1"/>
</dbReference>
<evidence type="ECO:0000256" key="2">
    <source>
        <dbReference type="ARBA" id="ARBA00010527"/>
    </source>
</evidence>